<sequence length="74" mass="8641">MYIPLQSVLPDSSKKIDRDKVASIYLESHPLQLQYIWPHMLDQKAKQPMLVYAPLDDYYVEYIDALSGKVVKSR</sequence>
<protein>
    <recommendedName>
        <fullName evidence="5">PepSY domain-containing protein</fullName>
    </recommendedName>
</protein>
<name>A0A0D1UT84_ANEMI</name>
<reference evidence="1 3" key="1">
    <citation type="submission" date="2015-07" db="EMBL/GenBank/DDBJ databases">
        <title>Fjat-14205 dsm 2895.</title>
        <authorList>
            <person name="Liu B."/>
            <person name="Wang J."/>
            <person name="Zhu Y."/>
            <person name="Liu G."/>
            <person name="Chen Q."/>
            <person name="Chen Z."/>
            <person name="Lan J."/>
            <person name="Che J."/>
            <person name="Ge C."/>
            <person name="Shi H."/>
            <person name="Pan Z."/>
            <person name="Liu X."/>
        </authorList>
    </citation>
    <scope>NUCLEOTIDE SEQUENCE [LARGE SCALE GENOMIC DNA]</scope>
    <source>
        <strain evidence="1 3">DSM 2895</strain>
    </source>
</reference>
<dbReference type="Proteomes" id="UP000182836">
    <property type="component" value="Unassembled WGS sequence"/>
</dbReference>
<accession>A0A0D1UT84</accession>
<dbReference type="AlphaFoldDB" id="A0A0D1UT84"/>
<keyword evidence="3" id="KW-1185">Reference proteome</keyword>
<dbReference type="EMBL" id="LGUG01000004">
    <property type="protein sequence ID" value="KON96203.1"/>
    <property type="molecule type" value="Genomic_DNA"/>
</dbReference>
<dbReference type="PATRIC" id="fig|47500.8.peg.4622"/>
<dbReference type="Proteomes" id="UP000037269">
    <property type="component" value="Unassembled WGS sequence"/>
</dbReference>
<dbReference type="EMBL" id="FNED01000007">
    <property type="protein sequence ID" value="SDI75194.1"/>
    <property type="molecule type" value="Genomic_DNA"/>
</dbReference>
<dbReference type="RefSeq" id="WP_043068929.1">
    <property type="nucleotide sequence ID" value="NZ_BJOA01000056.1"/>
</dbReference>
<evidence type="ECO:0000313" key="2">
    <source>
        <dbReference type="EMBL" id="SDI75194.1"/>
    </source>
</evidence>
<evidence type="ECO:0000313" key="1">
    <source>
        <dbReference type="EMBL" id="KON96203.1"/>
    </source>
</evidence>
<evidence type="ECO:0000313" key="3">
    <source>
        <dbReference type="Proteomes" id="UP000037269"/>
    </source>
</evidence>
<reference evidence="2 4" key="2">
    <citation type="submission" date="2016-10" db="EMBL/GenBank/DDBJ databases">
        <authorList>
            <person name="de Groot N.N."/>
        </authorList>
    </citation>
    <scope>NUCLEOTIDE SEQUENCE [LARGE SCALE GENOMIC DNA]</scope>
    <source>
        <strain evidence="2 4">DSM 2895</strain>
    </source>
</reference>
<dbReference type="GeneID" id="42306018"/>
<proteinExistence type="predicted"/>
<gene>
    <name evidence="1" type="ORF">AF333_12630</name>
    <name evidence="2" type="ORF">SAMN04487909_107100</name>
</gene>
<evidence type="ECO:0000313" key="4">
    <source>
        <dbReference type="Proteomes" id="UP000182836"/>
    </source>
</evidence>
<organism evidence="1 3">
    <name type="scientific">Aneurinibacillus migulanus</name>
    <name type="common">Bacillus migulanus</name>
    <dbReference type="NCBI Taxonomy" id="47500"/>
    <lineage>
        <taxon>Bacteria</taxon>
        <taxon>Bacillati</taxon>
        <taxon>Bacillota</taxon>
        <taxon>Bacilli</taxon>
        <taxon>Bacillales</taxon>
        <taxon>Paenibacillaceae</taxon>
        <taxon>Aneurinibacillus group</taxon>
        <taxon>Aneurinibacillus</taxon>
    </lineage>
</organism>
<evidence type="ECO:0008006" key="5">
    <source>
        <dbReference type="Google" id="ProtNLM"/>
    </source>
</evidence>